<dbReference type="EMBL" id="NMWX01000288">
    <property type="protein sequence ID" value="OZF81364.1"/>
    <property type="molecule type" value="Genomic_DNA"/>
</dbReference>
<dbReference type="SMART" id="SM00647">
    <property type="entry name" value="IBR"/>
    <property type="match status" value="2"/>
</dbReference>
<comment type="caution">
    <text evidence="1">The sequence shown here is derived from an EMBL/GenBank/DDBJ whole genome shotgun (WGS) entry which is preliminary data.</text>
</comment>
<dbReference type="InterPro" id="IPR048962">
    <property type="entry name" value="ARIH1-like_UBL"/>
</dbReference>
<dbReference type="GO" id="GO:0008270">
    <property type="term" value="F:zinc ion binding"/>
    <property type="evidence" value="ECO:0007669"/>
    <property type="project" value="UniProtKB-KW"/>
</dbReference>
<dbReference type="GO" id="GO:0061630">
    <property type="term" value="F:ubiquitin protein ligase activity"/>
    <property type="evidence" value="ECO:0007669"/>
    <property type="project" value="UniProtKB-EC"/>
</dbReference>
<dbReference type="STRING" id="31234.E3LWZ1"/>
<reference evidence="1" key="1">
    <citation type="submission" date="2017-08" db="EMBL/GenBank/DDBJ databases">
        <authorList>
            <person name="de Groot N.N."/>
        </authorList>
    </citation>
    <scope>NUCLEOTIDE SEQUENCE [LARGE SCALE GENOMIC DNA]</scope>
    <source>
        <strain evidence="1">PX439</strain>
    </source>
</reference>
<dbReference type="PROSITE" id="PS51873">
    <property type="entry name" value="TRIAD"/>
    <property type="match status" value="1"/>
</dbReference>
<sequence>MDSDEDVYMVESDSDDGYPEDEILSFEDLESEMKASISEIQDVIEGSTDICRLLLQKYKWNKDFMLDRFYESPDTLAFLIDANIVPKQSAVFSKGDVECQICCMDGDLSGLACNHLACDDCWKAYLTEKIKEKQSEIECMTSNCKLLMKDEQVKKYLADSAAIASFRKILVNSYVKVNSSLRWCPGENCEKAVKVHQPSESRLLICSCGTRFCFTCGNEGHEPIDCCYLKLWLKRCMDDSETFNWINANTKDCPKCSAPIEKNGGCNYMRCENTRCRYEFCWMCFGSWKNEGAHSCNTFKEKKTENSSRDKSRVSLERYLFYYNRYAGHRKSLELEEKLKERVELKMNEMQKQSMTWVEVQFLPKAVEVLSECRHTLMFTYAFAFYLKKNNSSIIFEENQKDLEQSTEQLSGFLERDLDNEDLVTLKVKVQDKYRYVEQRRKALLDHCAEGKEQNVWVFNE</sequence>
<dbReference type="Proteomes" id="UP000216624">
    <property type="component" value="Unassembled WGS sequence"/>
</dbReference>
<dbReference type="PROSITE" id="PS50158">
    <property type="entry name" value="ZF_CCHC"/>
    <property type="match status" value="1"/>
</dbReference>
<accession>A0A260Z7D8</accession>
<dbReference type="Pfam" id="PF19422">
    <property type="entry name" value="Ariadne"/>
    <property type="match status" value="1"/>
</dbReference>
<dbReference type="InterPro" id="IPR044066">
    <property type="entry name" value="TRIAD_supradom"/>
</dbReference>
<dbReference type="InterPro" id="IPR001878">
    <property type="entry name" value="Znf_CCHC"/>
</dbReference>
<dbReference type="GO" id="GO:0016567">
    <property type="term" value="P:protein ubiquitination"/>
    <property type="evidence" value="ECO:0007669"/>
    <property type="project" value="InterPro"/>
</dbReference>
<dbReference type="OrthoDB" id="10009520at2759"/>
<dbReference type="InterPro" id="IPR045840">
    <property type="entry name" value="Ariadne"/>
</dbReference>
<dbReference type="KEGG" id="crq:GCK72_010707"/>
<dbReference type="Gene3D" id="3.30.40.10">
    <property type="entry name" value="Zinc/RING finger domain, C3HC4 (zinc finger)"/>
    <property type="match status" value="1"/>
</dbReference>
<dbReference type="HOGENOM" id="CLU_009823_4_2_1"/>
<proteinExistence type="predicted"/>
<dbReference type="Pfam" id="PF01485">
    <property type="entry name" value="IBR"/>
    <property type="match status" value="1"/>
</dbReference>
<dbReference type="CDD" id="cd16773">
    <property type="entry name" value="RING-HC_RBR_TRIAD1"/>
    <property type="match status" value="1"/>
</dbReference>
<dbReference type="InterPro" id="IPR031127">
    <property type="entry name" value="E3_UB_ligase_RBR"/>
</dbReference>
<evidence type="ECO:0000313" key="1">
    <source>
        <dbReference type="EMBL" id="OZF81364.1"/>
    </source>
</evidence>
<organism evidence="1 2">
    <name type="scientific">Caenorhabditis remanei</name>
    <name type="common">Caenorhabditis vulgaris</name>
    <dbReference type="NCBI Taxonomy" id="31234"/>
    <lineage>
        <taxon>Eukaryota</taxon>
        <taxon>Metazoa</taxon>
        <taxon>Ecdysozoa</taxon>
        <taxon>Nematoda</taxon>
        <taxon>Chromadorea</taxon>
        <taxon>Rhabditida</taxon>
        <taxon>Rhabditina</taxon>
        <taxon>Rhabditomorpha</taxon>
        <taxon>Rhabditoidea</taxon>
        <taxon>Rhabditidae</taxon>
        <taxon>Peloderinae</taxon>
        <taxon>Caenorhabditis</taxon>
    </lineage>
</organism>
<dbReference type="Pfam" id="PF21235">
    <property type="entry name" value="UBA_ARI1"/>
    <property type="match status" value="1"/>
</dbReference>
<name>A0A260Z7D8_CAERE</name>
<dbReference type="eggNOG" id="KOG1815">
    <property type="taxonomic scope" value="Eukaryota"/>
</dbReference>
<feature type="non-terminal residue" evidence="1">
    <location>
        <position position="1"/>
    </location>
</feature>
<dbReference type="InterPro" id="IPR002867">
    <property type="entry name" value="IBR_dom"/>
</dbReference>
<protein>
    <submittedName>
        <fullName evidence="1">Uncharacterized protein</fullName>
    </submittedName>
</protein>
<dbReference type="InterPro" id="IPR013083">
    <property type="entry name" value="Znf_RING/FYVE/PHD"/>
</dbReference>
<dbReference type="Pfam" id="PF22191">
    <property type="entry name" value="IBR_1"/>
    <property type="match status" value="1"/>
</dbReference>
<evidence type="ECO:0000313" key="2">
    <source>
        <dbReference type="Proteomes" id="UP000216624"/>
    </source>
</evidence>
<keyword evidence="2" id="KW-1185">Reference proteome</keyword>
<gene>
    <name evidence="1" type="ORF">FL82_16909</name>
</gene>
<dbReference type="GO" id="GO:0003676">
    <property type="term" value="F:nucleic acid binding"/>
    <property type="evidence" value="ECO:0007669"/>
    <property type="project" value="InterPro"/>
</dbReference>
<dbReference type="Gene3D" id="1.20.120.1750">
    <property type="match status" value="1"/>
</dbReference>
<dbReference type="SUPFAM" id="SSF57850">
    <property type="entry name" value="RING/U-box"/>
    <property type="match status" value="3"/>
</dbReference>
<dbReference type="OMA" id="QRAHVVN"/>
<dbReference type="CTD" id="9811748"/>
<dbReference type="PANTHER" id="PTHR11685">
    <property type="entry name" value="RBR FAMILY RING FINGER AND IBR DOMAIN-CONTAINING"/>
    <property type="match status" value="1"/>
</dbReference>